<evidence type="ECO:0000313" key="1">
    <source>
        <dbReference type="EMBL" id="KHN69213.1"/>
    </source>
</evidence>
<dbReference type="Proteomes" id="UP000031056">
    <property type="component" value="Unassembled WGS sequence"/>
</dbReference>
<evidence type="ECO:0000313" key="2">
    <source>
        <dbReference type="Proteomes" id="UP000031056"/>
    </source>
</evidence>
<sequence length="94" mass="10840">MMKLLDFMKENEVVYSFGKVIDKLEDNKYMLESHNNSIVIATKSHIEVGTWIRVYGTFRSGILQAVFVGRLSGVDINLFERAVVYMNSRMPCDE</sequence>
<dbReference type="HOGENOM" id="CLU_186267_0_0_1"/>
<reference evidence="1 2" key="1">
    <citation type="journal article" date="2014" name="MBio">
        <title>The Ordospora colligata genome; evolution of extreme reduction in microsporidia and host-to-parasite horizontal gene transfer.</title>
        <authorList>
            <person name="Pombert J.-F."/>
            <person name="Haag K.L."/>
            <person name="Beidas S."/>
            <person name="Ebert D."/>
            <person name="Keeling P.J."/>
        </authorList>
    </citation>
    <scope>NUCLEOTIDE SEQUENCE [LARGE SCALE GENOMIC DNA]</scope>
    <source>
        <strain evidence="1 2">OC4</strain>
    </source>
</reference>
<organism evidence="1 2">
    <name type="scientific">Ordospora colligata OC4</name>
    <dbReference type="NCBI Taxonomy" id="1354746"/>
    <lineage>
        <taxon>Eukaryota</taxon>
        <taxon>Fungi</taxon>
        <taxon>Fungi incertae sedis</taxon>
        <taxon>Microsporidia</taxon>
        <taxon>Ordosporidae</taxon>
        <taxon>Ordospora</taxon>
    </lineage>
</organism>
<dbReference type="AlphaFoldDB" id="A0A0B2UIP7"/>
<accession>A0A0B2UIP7</accession>
<dbReference type="GeneID" id="26262354"/>
<proteinExistence type="predicted"/>
<name>A0A0B2UIP7_9MICR</name>
<protein>
    <submittedName>
        <fullName evidence="1">Uncharacterized protein</fullName>
    </submittedName>
</protein>
<dbReference type="VEuPathDB" id="MicrosporidiaDB:M896_091410"/>
<dbReference type="EMBL" id="JOKQ01000009">
    <property type="protein sequence ID" value="KHN69213.1"/>
    <property type="molecule type" value="Genomic_DNA"/>
</dbReference>
<keyword evidence="2" id="KW-1185">Reference proteome</keyword>
<gene>
    <name evidence="1" type="ORF">M896_091410</name>
</gene>
<dbReference type="OrthoDB" id="2187214at2759"/>
<comment type="caution">
    <text evidence="1">The sequence shown here is derived from an EMBL/GenBank/DDBJ whole genome shotgun (WGS) entry which is preliminary data.</text>
</comment>
<dbReference type="InParanoid" id="A0A0B2UIP7"/>
<dbReference type="RefSeq" id="XP_014563255.1">
    <property type="nucleotide sequence ID" value="XM_014707769.1"/>
</dbReference>